<feature type="domain" description="Integrase catalytic" evidence="19">
    <location>
        <begin position="786"/>
        <end position="949"/>
    </location>
</feature>
<dbReference type="InterPro" id="IPR041373">
    <property type="entry name" value="RT_RNaseH"/>
</dbReference>
<keyword evidence="13" id="KW-0239">DNA-directed DNA polymerase</keyword>
<feature type="compositionally biased region" description="Basic and acidic residues" evidence="17">
    <location>
        <begin position="1367"/>
        <end position="1390"/>
    </location>
</feature>
<dbReference type="Pfam" id="PF00078">
    <property type="entry name" value="RVT_1"/>
    <property type="match status" value="1"/>
</dbReference>
<dbReference type="CDD" id="cd00303">
    <property type="entry name" value="retropepsin_like"/>
    <property type="match status" value="1"/>
</dbReference>
<dbReference type="EMBL" id="BQNB010020537">
    <property type="protein sequence ID" value="GJT97050.1"/>
    <property type="molecule type" value="Genomic_DNA"/>
</dbReference>
<dbReference type="EC" id="2.7.7.49" evidence="1"/>
<keyword evidence="9" id="KW-0378">Hydrolase</keyword>
<dbReference type="SUPFAM" id="SSF56672">
    <property type="entry name" value="DNA/RNA polymerases"/>
    <property type="match status" value="1"/>
</dbReference>
<reference evidence="20" key="1">
    <citation type="journal article" date="2022" name="Int. J. Mol. Sci.">
        <title>Draft Genome of Tanacetum Coccineum: Genomic Comparison of Closely Related Tanacetum-Family Plants.</title>
        <authorList>
            <person name="Yamashiro T."/>
            <person name="Shiraishi A."/>
            <person name="Nakayama K."/>
            <person name="Satake H."/>
        </authorList>
    </citation>
    <scope>NUCLEOTIDE SEQUENCE</scope>
</reference>
<evidence type="ECO:0000259" key="19">
    <source>
        <dbReference type="PROSITE" id="PS50994"/>
    </source>
</evidence>
<reference evidence="20" key="2">
    <citation type="submission" date="2022-01" db="EMBL/GenBank/DDBJ databases">
        <authorList>
            <person name="Yamashiro T."/>
            <person name="Shiraishi A."/>
            <person name="Satake H."/>
            <person name="Nakayama K."/>
        </authorList>
    </citation>
    <scope>NUCLEOTIDE SEQUENCE</scope>
</reference>
<dbReference type="Gene3D" id="3.30.70.270">
    <property type="match status" value="2"/>
</dbReference>
<dbReference type="CDD" id="cd01647">
    <property type="entry name" value="RT_LTR"/>
    <property type="match status" value="1"/>
</dbReference>
<dbReference type="Gene3D" id="1.10.340.70">
    <property type="match status" value="1"/>
</dbReference>
<evidence type="ECO:0000256" key="11">
    <source>
        <dbReference type="ARBA" id="ARBA00022908"/>
    </source>
</evidence>
<keyword evidence="12 20" id="KW-0695">RNA-directed DNA polymerase</keyword>
<protein>
    <recommendedName>
        <fullName evidence="1">RNA-directed DNA polymerase</fullName>
        <ecNumber evidence="1">2.7.7.49</ecNumber>
    </recommendedName>
</protein>
<evidence type="ECO:0000256" key="2">
    <source>
        <dbReference type="ARBA" id="ARBA00022670"/>
    </source>
</evidence>
<comment type="caution">
    <text evidence="20">The sequence shown here is derived from an EMBL/GenBank/DDBJ whole genome shotgun (WGS) entry which is preliminary data.</text>
</comment>
<keyword evidence="11" id="KW-0229">DNA integration</keyword>
<dbReference type="Gene3D" id="3.30.420.10">
    <property type="entry name" value="Ribonuclease H-like superfamily/Ribonuclease H"/>
    <property type="match status" value="1"/>
</dbReference>
<feature type="coiled-coil region" evidence="16">
    <location>
        <begin position="970"/>
        <end position="997"/>
    </location>
</feature>
<keyword evidence="6" id="KW-0479">Metal-binding</keyword>
<keyword evidence="5" id="KW-0540">Nuclease</keyword>
<dbReference type="InterPro" id="IPR001584">
    <property type="entry name" value="Integrase_cat-core"/>
</dbReference>
<dbReference type="PROSITE" id="PS50878">
    <property type="entry name" value="RT_POL"/>
    <property type="match status" value="1"/>
</dbReference>
<feature type="region of interest" description="Disordered" evidence="17">
    <location>
        <begin position="1"/>
        <end position="57"/>
    </location>
</feature>
<evidence type="ECO:0000313" key="21">
    <source>
        <dbReference type="Proteomes" id="UP001151760"/>
    </source>
</evidence>
<feature type="compositionally biased region" description="Low complexity" evidence="17">
    <location>
        <begin position="1"/>
        <end position="13"/>
    </location>
</feature>
<dbReference type="CDD" id="cd09274">
    <property type="entry name" value="RNase_HI_RT_Ty3"/>
    <property type="match status" value="1"/>
</dbReference>
<sequence>MRARSASRPAAESLGGGTGKRVGSGERGRRPREGNDERVEDLNGQGNDQGLGANGGVEGVIGNVEGANRGAPDFSTIIAQQLQNLLPAMLAQVSNRGNVRNRNGNVVNENVQENVGNMIVNGNRVDCSYNEFLACNPKEYDGKGGAVVLTRWIEKMENIKKLEFELRHQSWSGLAMLRILIGFMSWRGNKMNQARVGIHVGSRESSPGDPEHCDGNVTLNKLDSAKLGFKYEIEIASGQLVEIDKVIKGCKLEIEGHVFNIDLIPFRHGSFDVIIVRIPLPDGKIIVVRDFPEVFSDDLSGLPPIRGSEFRIELTPEETPLAKSPYRLAPSELEELSGQLKELQDKGFIRPSSLPWGAPVLFVKKKDGSFRMVVVFSKIDLRSRYHQLRVHEDDIPKTAFRTRYGHFKFTVMPFGLTNAPAIFMDLMNRVCRPYLDKFMIVFIDNILIYSKTQEEHVEHLRLVLELLKKEKLYAKFSKCEFWLREVQFLGHVINGNGIHVDPSKIEVVKNWKAPSTLTEVRSFLGLAGYYRSSPNGSEDFVVYCDAFGIGLGRVLMQRGKVKAYASRQLNIHENNTTHDLELGAVVFALNIWRHYLYETKDFIYMDHKSLQHIFSKKELNIRQRRWIELFSNYDCEIRYHPGKVNVVADALSRKERVKSKRVRAMNMILQSIIKDRILAALKEVVDEFAVLQKGLDEMIEQRSDGTLYYLDRIWVPLKGEVRTLIMDEAHKSKYSIHPGADKMYYDLRDRYWWPGMKKDIVEYVSKCLTCLKVKAEHQRPSGLLQQPEIPVWKWEGIAMDFVTKLPRTSSGHDTIWVIVDRLTKSAHFLPMREDYKMERLARLYLNEIVARHGVPISIISDRDSRFTSRFWQSMQEALGTRLDMSTAYHPQTDGQSERTIQTLEDMLRACVLDFGGSWDVHLPLVEFSYNNSYHSSVRCAPFEALYGRKCRSPIMWAEVGEGQLIGPELVQETTEKISQIKDRLKAARDRQKSYADKRRKPLEFSVGPVSYQLDLPEELNGVHDTFHVSNLKKCLVDPTLQVPLDEIRVDAKLRFVEEPVEILEKEFKKLKRSRIAIVKVRWNSKCGPEFTWEREDQMKLKYPHLFSNIGNQSQGYRELDNFAKDEDLKCWSTCCRIIRRGNGCTEGVNGNVGGANGGAPDFSTIIAQRLQNLLPVMLAQVGNQGNVRNQNGNVVNENVQENVGNVIVNGNRVGCSYKEFLACNPKEYDGKGGDVVLTRWIEKMESVHNVSGCSIDQKVKYTDGSFVGKALTWWNSQICTLSQEVVVSMSWNDFKFMMIEEFCPSHEMQKLVSYLVTPKSRMIERYVYDLALQIRRMVAATEPKTIQKGVQISGALTDEAVRNGSIKKVEKRGNVGKPSKDKNGRDDNIRNRIGNAFATTANPVGRENTGTWPKAQGPEENRPNQVAANNGGQGHGNQGNQARGLEPRELGFKYEIEIASGQLVEIDKVIKGYKLEIEGHLFDIDLIPFGHESFDVIIGMDWLSNYKAEIIYHEKVVRIPLPDDKIVVVRDFPEVFPDDLSGLPPIREIEFQIELIPGATPVAKSPYRLASSELEELLGQLKEL</sequence>
<feature type="domain" description="Reverse transcriptase" evidence="18">
    <location>
        <begin position="296"/>
        <end position="493"/>
    </location>
</feature>
<dbReference type="PROSITE" id="PS50994">
    <property type="entry name" value="INTEGRASE"/>
    <property type="match status" value="1"/>
</dbReference>
<keyword evidence="14" id="KW-0238">DNA-binding</keyword>
<evidence type="ECO:0000256" key="17">
    <source>
        <dbReference type="SAM" id="MobiDB-lite"/>
    </source>
</evidence>
<dbReference type="InterPro" id="IPR000477">
    <property type="entry name" value="RT_dom"/>
</dbReference>
<evidence type="ECO:0000256" key="12">
    <source>
        <dbReference type="ARBA" id="ARBA00022918"/>
    </source>
</evidence>
<keyword evidence="21" id="KW-1185">Reference proteome</keyword>
<dbReference type="Pfam" id="PF08284">
    <property type="entry name" value="RVP_2"/>
    <property type="match status" value="1"/>
</dbReference>
<evidence type="ECO:0000313" key="20">
    <source>
        <dbReference type="EMBL" id="GJT97050.1"/>
    </source>
</evidence>
<evidence type="ECO:0000256" key="13">
    <source>
        <dbReference type="ARBA" id="ARBA00022932"/>
    </source>
</evidence>
<feature type="region of interest" description="Disordered" evidence="17">
    <location>
        <begin position="1367"/>
        <end position="1443"/>
    </location>
</feature>
<evidence type="ECO:0000256" key="6">
    <source>
        <dbReference type="ARBA" id="ARBA00022723"/>
    </source>
</evidence>
<dbReference type="SUPFAM" id="SSF53098">
    <property type="entry name" value="Ribonuclease H-like"/>
    <property type="match status" value="1"/>
</dbReference>
<dbReference type="InterPro" id="IPR012337">
    <property type="entry name" value="RNaseH-like_sf"/>
</dbReference>
<evidence type="ECO:0000256" key="10">
    <source>
        <dbReference type="ARBA" id="ARBA00022842"/>
    </source>
</evidence>
<dbReference type="InterPro" id="IPR050951">
    <property type="entry name" value="Retrovirus_Pol_polyprotein"/>
</dbReference>
<evidence type="ECO:0000256" key="9">
    <source>
        <dbReference type="ARBA" id="ARBA00022801"/>
    </source>
</evidence>
<dbReference type="InterPro" id="IPR043128">
    <property type="entry name" value="Rev_trsase/Diguanyl_cyclase"/>
</dbReference>
<evidence type="ECO:0000256" key="16">
    <source>
        <dbReference type="SAM" id="Coils"/>
    </source>
</evidence>
<dbReference type="InterPro" id="IPR056924">
    <property type="entry name" value="SH3_Tf2-1"/>
</dbReference>
<keyword evidence="7" id="KW-0064">Aspartyl protease</keyword>
<dbReference type="Proteomes" id="UP001151760">
    <property type="component" value="Unassembled WGS sequence"/>
</dbReference>
<name>A0ABQ5IBJ0_9ASTR</name>
<keyword evidence="4" id="KW-0548">Nucleotidyltransferase</keyword>
<dbReference type="Pfam" id="PF17917">
    <property type="entry name" value="RT_RNaseH"/>
    <property type="match status" value="1"/>
</dbReference>
<keyword evidence="3" id="KW-0808">Transferase</keyword>
<keyword evidence="10" id="KW-0460">Magnesium</keyword>
<keyword evidence="16" id="KW-0175">Coiled coil</keyword>
<evidence type="ECO:0000256" key="14">
    <source>
        <dbReference type="ARBA" id="ARBA00023125"/>
    </source>
</evidence>
<evidence type="ECO:0000256" key="8">
    <source>
        <dbReference type="ARBA" id="ARBA00022759"/>
    </source>
</evidence>
<dbReference type="InterPro" id="IPR041588">
    <property type="entry name" value="Integrase_H2C2"/>
</dbReference>
<dbReference type="InterPro" id="IPR021109">
    <property type="entry name" value="Peptidase_aspartic_dom_sf"/>
</dbReference>
<dbReference type="PANTHER" id="PTHR37984">
    <property type="entry name" value="PROTEIN CBG26694"/>
    <property type="match status" value="1"/>
</dbReference>
<keyword evidence="8" id="KW-0255">Endonuclease</keyword>
<evidence type="ECO:0000256" key="7">
    <source>
        <dbReference type="ARBA" id="ARBA00022750"/>
    </source>
</evidence>
<gene>
    <name evidence="20" type="ORF">Tco_1092568</name>
</gene>
<accession>A0ABQ5IBJ0</accession>
<dbReference type="Pfam" id="PF17921">
    <property type="entry name" value="Integrase_H2C2"/>
    <property type="match status" value="1"/>
</dbReference>
<dbReference type="Gene3D" id="3.10.10.10">
    <property type="entry name" value="HIV Type 1 Reverse Transcriptase, subunit A, domain 1"/>
    <property type="match status" value="2"/>
</dbReference>
<evidence type="ECO:0000259" key="18">
    <source>
        <dbReference type="PROSITE" id="PS50878"/>
    </source>
</evidence>
<organism evidence="20 21">
    <name type="scientific">Tanacetum coccineum</name>
    <dbReference type="NCBI Taxonomy" id="301880"/>
    <lineage>
        <taxon>Eukaryota</taxon>
        <taxon>Viridiplantae</taxon>
        <taxon>Streptophyta</taxon>
        <taxon>Embryophyta</taxon>
        <taxon>Tracheophyta</taxon>
        <taxon>Spermatophyta</taxon>
        <taxon>Magnoliopsida</taxon>
        <taxon>eudicotyledons</taxon>
        <taxon>Gunneridae</taxon>
        <taxon>Pentapetalae</taxon>
        <taxon>asterids</taxon>
        <taxon>campanulids</taxon>
        <taxon>Asterales</taxon>
        <taxon>Asteraceae</taxon>
        <taxon>Asteroideae</taxon>
        <taxon>Anthemideae</taxon>
        <taxon>Anthemidinae</taxon>
        <taxon>Tanacetum</taxon>
    </lineage>
</organism>
<evidence type="ECO:0000256" key="5">
    <source>
        <dbReference type="ARBA" id="ARBA00022722"/>
    </source>
</evidence>
<proteinExistence type="predicted"/>
<dbReference type="PANTHER" id="PTHR37984:SF5">
    <property type="entry name" value="PROTEIN NYNRIN-LIKE"/>
    <property type="match status" value="1"/>
</dbReference>
<dbReference type="Pfam" id="PF24626">
    <property type="entry name" value="SH3_Tf2-1"/>
    <property type="match status" value="1"/>
</dbReference>
<evidence type="ECO:0000256" key="15">
    <source>
        <dbReference type="ARBA" id="ARBA00023172"/>
    </source>
</evidence>
<keyword evidence="2" id="KW-0645">Protease</keyword>
<dbReference type="GO" id="GO:0003964">
    <property type="term" value="F:RNA-directed DNA polymerase activity"/>
    <property type="evidence" value="ECO:0007669"/>
    <property type="project" value="UniProtKB-KW"/>
</dbReference>
<evidence type="ECO:0000256" key="4">
    <source>
        <dbReference type="ARBA" id="ARBA00022695"/>
    </source>
</evidence>
<evidence type="ECO:0000256" key="1">
    <source>
        <dbReference type="ARBA" id="ARBA00012493"/>
    </source>
</evidence>
<dbReference type="InterPro" id="IPR043502">
    <property type="entry name" value="DNA/RNA_pol_sf"/>
</dbReference>
<dbReference type="InterPro" id="IPR036397">
    <property type="entry name" value="RNaseH_sf"/>
</dbReference>
<feature type="compositionally biased region" description="Gly residues" evidence="17">
    <location>
        <begin position="47"/>
        <end position="57"/>
    </location>
</feature>
<keyword evidence="15" id="KW-0233">DNA recombination</keyword>
<feature type="compositionally biased region" description="Basic and acidic residues" evidence="17">
    <location>
        <begin position="23"/>
        <end position="41"/>
    </location>
</feature>
<evidence type="ECO:0000256" key="3">
    <source>
        <dbReference type="ARBA" id="ARBA00022679"/>
    </source>
</evidence>
<dbReference type="Gene3D" id="2.40.70.10">
    <property type="entry name" value="Acid Proteases"/>
    <property type="match status" value="1"/>
</dbReference>